<gene>
    <name evidence="1" type="ORF">EVAR_89535_1</name>
</gene>
<protein>
    <submittedName>
        <fullName evidence="1">Uncharacterized protein</fullName>
    </submittedName>
</protein>
<dbReference type="AlphaFoldDB" id="A0A4C1Y5K1"/>
<reference evidence="1 2" key="1">
    <citation type="journal article" date="2019" name="Commun. Biol.">
        <title>The bagworm genome reveals a unique fibroin gene that provides high tensile strength.</title>
        <authorList>
            <person name="Kono N."/>
            <person name="Nakamura H."/>
            <person name="Ohtoshi R."/>
            <person name="Tomita M."/>
            <person name="Numata K."/>
            <person name="Arakawa K."/>
        </authorList>
    </citation>
    <scope>NUCLEOTIDE SEQUENCE [LARGE SCALE GENOMIC DNA]</scope>
</reference>
<evidence type="ECO:0000313" key="2">
    <source>
        <dbReference type="Proteomes" id="UP000299102"/>
    </source>
</evidence>
<dbReference type="EMBL" id="BGZK01001099">
    <property type="protein sequence ID" value="GBP71188.1"/>
    <property type="molecule type" value="Genomic_DNA"/>
</dbReference>
<keyword evidence="2" id="KW-1185">Reference proteome</keyword>
<accession>A0A4C1Y5K1</accession>
<sequence length="103" mass="11685">MNCGDCLECKKLDRMIVLHGRWSAGVQLDEGVVLEPDGPILFRIVGESNIRTTQYTKEKVVIDAHEHSQSLRSHERVADLMARRRITEFSLKGDGLVYSRESS</sequence>
<evidence type="ECO:0000313" key="1">
    <source>
        <dbReference type="EMBL" id="GBP71188.1"/>
    </source>
</evidence>
<name>A0A4C1Y5K1_EUMVA</name>
<proteinExistence type="predicted"/>
<dbReference type="Proteomes" id="UP000299102">
    <property type="component" value="Unassembled WGS sequence"/>
</dbReference>
<comment type="caution">
    <text evidence="1">The sequence shown here is derived from an EMBL/GenBank/DDBJ whole genome shotgun (WGS) entry which is preliminary data.</text>
</comment>
<organism evidence="1 2">
    <name type="scientific">Eumeta variegata</name>
    <name type="common">Bagworm moth</name>
    <name type="synonym">Eumeta japonica</name>
    <dbReference type="NCBI Taxonomy" id="151549"/>
    <lineage>
        <taxon>Eukaryota</taxon>
        <taxon>Metazoa</taxon>
        <taxon>Ecdysozoa</taxon>
        <taxon>Arthropoda</taxon>
        <taxon>Hexapoda</taxon>
        <taxon>Insecta</taxon>
        <taxon>Pterygota</taxon>
        <taxon>Neoptera</taxon>
        <taxon>Endopterygota</taxon>
        <taxon>Lepidoptera</taxon>
        <taxon>Glossata</taxon>
        <taxon>Ditrysia</taxon>
        <taxon>Tineoidea</taxon>
        <taxon>Psychidae</taxon>
        <taxon>Oiketicinae</taxon>
        <taxon>Eumeta</taxon>
    </lineage>
</organism>